<keyword evidence="1" id="KW-1133">Transmembrane helix</keyword>
<keyword evidence="1" id="KW-0472">Membrane</keyword>
<evidence type="ECO:0000313" key="2">
    <source>
        <dbReference type="EMBL" id="GGE50624.1"/>
    </source>
</evidence>
<dbReference type="Proteomes" id="UP000628775">
    <property type="component" value="Unassembled WGS sequence"/>
</dbReference>
<feature type="transmembrane region" description="Helical" evidence="1">
    <location>
        <begin position="28"/>
        <end position="50"/>
    </location>
</feature>
<keyword evidence="3" id="KW-1185">Reference proteome</keyword>
<dbReference type="RefSeq" id="WP_188696471.1">
    <property type="nucleotide sequence ID" value="NZ_BMIR01000018.1"/>
</dbReference>
<sequence>MIYLLSILALTLHPLIWKACYKNKLFLISQVARLVIGILVIFVVSYFRLIDYTFEAFVSYGLFFLGLFFVLDFVHFKMKWSWITGAIGVLLLLSGVYMHSIYSMTITHDKYAFVKKKVEVVSKDSVSMDEKHIPVVPEKYARYRSEKLLGELEHSSYYELGHTTIQKIDGTLYWVTPIEYTGFFKWLKAKSVPGYITMSAEDENADAKLVKHDMTYVPSAYFNQDLKRHVRSEYKDTILLDPSFEPDDSGKPFYVVPYGHYNKFRQIIDIEGVYVVNPENGAIKDYKNKHVPKFIDQTIPTTVAEQWNSWYGKYVHGFWNSHFTQEDVKNPTHWKGMDEVNGVFNNQLQLNWFTDFTRPKAGSGSMVGYSLLNARTGKLTFYKDANGSLNGKAAMNVAEKTFRAQKYSAGTPTLYMIYGQFTWVVPLMDSNDVFRDMMLINAKNEKVYSADETKRNLFDAYKYQLATRLTGDDTVPNDIAELKEHTGTITDVYKYQAEENTNVEFMIKGLDKVFVVSSENNPYVVFLNKGSKVKIKYVDTDETVTNVKDFERIK</sequence>
<evidence type="ECO:0000256" key="1">
    <source>
        <dbReference type="SAM" id="Phobius"/>
    </source>
</evidence>
<evidence type="ECO:0000313" key="3">
    <source>
        <dbReference type="Proteomes" id="UP000628775"/>
    </source>
</evidence>
<accession>A0A8J3DYW8</accession>
<organism evidence="2 3">
    <name type="scientific">Pullulanibacillus camelliae</name>
    <dbReference type="NCBI Taxonomy" id="1707096"/>
    <lineage>
        <taxon>Bacteria</taxon>
        <taxon>Bacillati</taxon>
        <taxon>Bacillota</taxon>
        <taxon>Bacilli</taxon>
        <taxon>Bacillales</taxon>
        <taxon>Sporolactobacillaceae</taxon>
        <taxon>Pullulanibacillus</taxon>
    </lineage>
</organism>
<name>A0A8J3DYW8_9BACL</name>
<keyword evidence="1" id="KW-0812">Transmembrane</keyword>
<protein>
    <submittedName>
        <fullName evidence="2">Uncharacterized protein</fullName>
    </submittedName>
</protein>
<dbReference type="AlphaFoldDB" id="A0A8J3DYW8"/>
<reference evidence="2" key="2">
    <citation type="submission" date="2020-09" db="EMBL/GenBank/DDBJ databases">
        <authorList>
            <person name="Sun Q."/>
            <person name="Zhou Y."/>
        </authorList>
    </citation>
    <scope>NUCLEOTIDE SEQUENCE</scope>
    <source>
        <strain evidence="2">CGMCC 1.15371</strain>
    </source>
</reference>
<proteinExistence type="predicted"/>
<gene>
    <name evidence="2" type="ORF">GCM10011391_31730</name>
</gene>
<comment type="caution">
    <text evidence="2">The sequence shown here is derived from an EMBL/GenBank/DDBJ whole genome shotgun (WGS) entry which is preliminary data.</text>
</comment>
<dbReference type="EMBL" id="BMIR01000018">
    <property type="protein sequence ID" value="GGE50624.1"/>
    <property type="molecule type" value="Genomic_DNA"/>
</dbReference>
<reference evidence="2" key="1">
    <citation type="journal article" date="2014" name="Int. J. Syst. Evol. Microbiol.">
        <title>Complete genome sequence of Corynebacterium casei LMG S-19264T (=DSM 44701T), isolated from a smear-ripened cheese.</title>
        <authorList>
            <consortium name="US DOE Joint Genome Institute (JGI-PGF)"/>
            <person name="Walter F."/>
            <person name="Albersmeier A."/>
            <person name="Kalinowski J."/>
            <person name="Ruckert C."/>
        </authorList>
    </citation>
    <scope>NUCLEOTIDE SEQUENCE</scope>
    <source>
        <strain evidence="2">CGMCC 1.15371</strain>
    </source>
</reference>
<feature type="transmembrane region" description="Helical" evidence="1">
    <location>
        <begin position="82"/>
        <end position="102"/>
    </location>
</feature>
<feature type="transmembrane region" description="Helical" evidence="1">
    <location>
        <begin position="57"/>
        <end position="76"/>
    </location>
</feature>